<dbReference type="STRING" id="321763.SAMN04488692_11316"/>
<dbReference type="PIRSF" id="PIRSF006230">
    <property type="entry name" value="MG442"/>
    <property type="match status" value="1"/>
</dbReference>
<dbReference type="GO" id="GO:0006412">
    <property type="term" value="P:translation"/>
    <property type="evidence" value="ECO:0007669"/>
    <property type="project" value="TreeGrafter"/>
</dbReference>
<dbReference type="SUPFAM" id="SSF52540">
    <property type="entry name" value="P-loop containing nucleoside triphosphate hydrolases"/>
    <property type="match status" value="1"/>
</dbReference>
<dbReference type="NCBIfam" id="TIGR03596">
    <property type="entry name" value="GTPase_YlqF"/>
    <property type="match status" value="1"/>
</dbReference>
<feature type="binding site" evidence="5">
    <location>
        <position position="176"/>
    </location>
    <ligand>
        <name>GTP</name>
        <dbReference type="ChEBI" id="CHEBI:37565"/>
    </ligand>
</feature>
<keyword evidence="8" id="KW-1185">Reference proteome</keyword>
<comment type="subcellular location">
    <subcellularLocation>
        <location evidence="4">Cytoplasm</location>
    </subcellularLocation>
</comment>
<dbReference type="InterPro" id="IPR019991">
    <property type="entry name" value="GTP-bd_ribosome_bgen"/>
</dbReference>
<dbReference type="CDD" id="cd01856">
    <property type="entry name" value="YlqF"/>
    <property type="match status" value="1"/>
</dbReference>
<dbReference type="Gene3D" id="3.40.50.300">
    <property type="entry name" value="P-loop containing nucleotide triphosphate hydrolases"/>
    <property type="match status" value="1"/>
</dbReference>
<gene>
    <name evidence="7" type="ORF">SAMN04488692_11316</name>
</gene>
<dbReference type="InterPro" id="IPR023179">
    <property type="entry name" value="GTP-bd_ortho_bundle_sf"/>
</dbReference>
<evidence type="ECO:0000256" key="4">
    <source>
        <dbReference type="PIRNR" id="PIRNR006230"/>
    </source>
</evidence>
<dbReference type="InterPro" id="IPR030378">
    <property type="entry name" value="G_CP_dom"/>
</dbReference>
<sequence length="290" mass="32498">MSRKINWYPGHMEKARRKIREKLKLVDLVLEIRDARIPAASGNPQLVDLLEKQEQLVVLNKKDLADEAASERWIEVLSDKYPAALACSAKTGDNLGLIDKKLDEVHQKLRQKSRQKGREGRELRAMVLGIPNSGKSTIINRLSSRGSAGTGKKPGVTRGQSWINIAGDKKLMDTPGLLWPDIEDREQGLKLAICGSVRMKVVDSELLACRLLDYLRELNPAGLESRYDVEISPHQHSYDLLAEIGRQRGCLQSGGKVDRNRAAEIVVREFQEARLGRVTLEKQGDYSDEA</sequence>
<dbReference type="RefSeq" id="WP_089760480.1">
    <property type="nucleotide sequence ID" value="NZ_FNGO01000013.1"/>
</dbReference>
<dbReference type="Proteomes" id="UP000199476">
    <property type="component" value="Unassembled WGS sequence"/>
</dbReference>
<feature type="domain" description="CP-type G" evidence="6">
    <location>
        <begin position="12"/>
        <end position="180"/>
    </location>
</feature>
<dbReference type="AlphaFoldDB" id="A0A1G9PIQ5"/>
<proteinExistence type="inferred from homology"/>
<dbReference type="PANTHER" id="PTHR45782:SF4">
    <property type="entry name" value="MITOCHONDRIAL RIBOSOME-ASSOCIATED GTPASE 1"/>
    <property type="match status" value="1"/>
</dbReference>
<dbReference type="PANTHER" id="PTHR45782">
    <property type="entry name" value="MITOCHONDRIAL RIBOSOME-ASSOCIATED GTPASE 1"/>
    <property type="match status" value="1"/>
</dbReference>
<accession>A0A1G9PIQ5</accession>
<evidence type="ECO:0000256" key="2">
    <source>
        <dbReference type="ARBA" id="ARBA00022741"/>
    </source>
</evidence>
<keyword evidence="4" id="KW-0963">Cytoplasm</keyword>
<evidence type="ECO:0000259" key="6">
    <source>
        <dbReference type="PROSITE" id="PS51721"/>
    </source>
</evidence>
<dbReference type="Gene3D" id="1.10.1580.10">
    <property type="match status" value="1"/>
</dbReference>
<keyword evidence="2 4" id="KW-0547">Nucleotide-binding</keyword>
<evidence type="ECO:0000313" key="8">
    <source>
        <dbReference type="Proteomes" id="UP000199476"/>
    </source>
</evidence>
<keyword evidence="3 4" id="KW-0342">GTP-binding</keyword>
<name>A0A1G9PIQ5_9FIRM</name>
<dbReference type="InterPro" id="IPR016478">
    <property type="entry name" value="GTPase_MTG1"/>
</dbReference>
<protein>
    <recommendedName>
        <fullName evidence="1 4">Ribosome biogenesis GTPase A</fullName>
    </recommendedName>
</protein>
<evidence type="ECO:0000313" key="7">
    <source>
        <dbReference type="EMBL" id="SDL98015.1"/>
    </source>
</evidence>
<feature type="binding site" evidence="5">
    <location>
        <begin position="132"/>
        <end position="137"/>
    </location>
    <ligand>
        <name>GTP</name>
        <dbReference type="ChEBI" id="CHEBI:37565"/>
    </ligand>
</feature>
<evidence type="ECO:0000256" key="1">
    <source>
        <dbReference type="ARBA" id="ARBA00014898"/>
    </source>
</evidence>
<comment type="function">
    <text evidence="4">Required for a late step of 50S ribosomal subunit assembly. Has GTPase activity.</text>
</comment>
<organism evidence="7 8">
    <name type="scientific">Halarsenatibacter silvermanii</name>
    <dbReference type="NCBI Taxonomy" id="321763"/>
    <lineage>
        <taxon>Bacteria</taxon>
        <taxon>Bacillati</taxon>
        <taxon>Bacillota</taxon>
        <taxon>Clostridia</taxon>
        <taxon>Halanaerobiales</taxon>
        <taxon>Halarsenatibacteraceae</taxon>
        <taxon>Halarsenatibacter</taxon>
    </lineage>
</organism>
<dbReference type="Pfam" id="PF01926">
    <property type="entry name" value="MMR_HSR1"/>
    <property type="match status" value="1"/>
</dbReference>
<reference evidence="7 8" key="1">
    <citation type="submission" date="2016-10" db="EMBL/GenBank/DDBJ databases">
        <authorList>
            <person name="de Groot N.N."/>
        </authorList>
    </citation>
    <scope>NUCLEOTIDE SEQUENCE [LARGE SCALE GENOMIC DNA]</scope>
    <source>
        <strain evidence="7 8">SLAS-1</strain>
    </source>
</reference>
<dbReference type="PROSITE" id="PS51721">
    <property type="entry name" value="G_CP"/>
    <property type="match status" value="1"/>
</dbReference>
<comment type="similarity">
    <text evidence="4">Belongs to the TRAFAC class YlqF/YawG GTPase family. MTG1 subfamily.</text>
</comment>
<feature type="binding site" evidence="5">
    <location>
        <begin position="60"/>
        <end position="63"/>
    </location>
    <ligand>
        <name>GTP</name>
        <dbReference type="ChEBI" id="CHEBI:37565"/>
    </ligand>
</feature>
<dbReference type="GO" id="GO:0005525">
    <property type="term" value="F:GTP binding"/>
    <property type="evidence" value="ECO:0007669"/>
    <property type="project" value="UniProtKB-KW"/>
</dbReference>
<dbReference type="GO" id="GO:0003924">
    <property type="term" value="F:GTPase activity"/>
    <property type="evidence" value="ECO:0007669"/>
    <property type="project" value="TreeGrafter"/>
</dbReference>
<dbReference type="OrthoDB" id="9779790at2"/>
<evidence type="ECO:0000256" key="5">
    <source>
        <dbReference type="PIRSR" id="PIRSR006230-1"/>
    </source>
</evidence>
<dbReference type="GO" id="GO:0005737">
    <property type="term" value="C:cytoplasm"/>
    <property type="evidence" value="ECO:0007669"/>
    <property type="project" value="UniProtKB-SubCell"/>
</dbReference>
<dbReference type="InterPro" id="IPR006073">
    <property type="entry name" value="GTP-bd"/>
</dbReference>
<dbReference type="InterPro" id="IPR027417">
    <property type="entry name" value="P-loop_NTPase"/>
</dbReference>
<evidence type="ECO:0000256" key="3">
    <source>
        <dbReference type="ARBA" id="ARBA00023134"/>
    </source>
</evidence>
<dbReference type="EMBL" id="FNGO01000013">
    <property type="protein sequence ID" value="SDL98015.1"/>
    <property type="molecule type" value="Genomic_DNA"/>
</dbReference>